<dbReference type="PANTHER" id="PTHR43027:SF2">
    <property type="entry name" value="TRANSPORT PERMEASE PROTEIN"/>
    <property type="match status" value="1"/>
</dbReference>
<evidence type="ECO:0000256" key="1">
    <source>
        <dbReference type="ARBA" id="ARBA00004141"/>
    </source>
</evidence>
<keyword evidence="3 5" id="KW-1133">Transmembrane helix</keyword>
<dbReference type="InterPro" id="IPR052902">
    <property type="entry name" value="ABC-2_transporter"/>
</dbReference>
<keyword evidence="4 5" id="KW-0472">Membrane</keyword>
<dbReference type="InterPro" id="IPR000412">
    <property type="entry name" value="ABC_2_transport"/>
</dbReference>
<feature type="transmembrane region" description="Helical" evidence="5">
    <location>
        <begin position="132"/>
        <end position="154"/>
    </location>
</feature>
<protein>
    <submittedName>
        <fullName evidence="7">ABC transporter</fullName>
    </submittedName>
</protein>
<proteinExistence type="predicted"/>
<gene>
    <name evidence="7" type="ORF">AEA09_06185</name>
</gene>
<evidence type="ECO:0000256" key="5">
    <source>
        <dbReference type="SAM" id="Phobius"/>
    </source>
</evidence>
<organism evidence="7 8">
    <name type="scientific">Lysinibacillus contaminans</name>
    <dbReference type="NCBI Taxonomy" id="1293441"/>
    <lineage>
        <taxon>Bacteria</taxon>
        <taxon>Bacillati</taxon>
        <taxon>Bacillota</taxon>
        <taxon>Bacilli</taxon>
        <taxon>Bacillales</taxon>
        <taxon>Bacillaceae</taxon>
        <taxon>Lysinibacillus</taxon>
    </lineage>
</organism>
<dbReference type="InterPro" id="IPR013525">
    <property type="entry name" value="ABC2_TM"/>
</dbReference>
<feature type="domain" description="ABC-2 type transporter transmembrane" evidence="6">
    <location>
        <begin position="11"/>
        <end position="208"/>
    </location>
</feature>
<keyword evidence="2 5" id="KW-0812">Transmembrane</keyword>
<feature type="transmembrane region" description="Helical" evidence="5">
    <location>
        <begin position="166"/>
        <end position="191"/>
    </location>
</feature>
<dbReference type="PRINTS" id="PR00164">
    <property type="entry name" value="ABC2TRNSPORT"/>
</dbReference>
<feature type="transmembrane region" description="Helical" evidence="5">
    <location>
        <begin position="96"/>
        <end position="120"/>
    </location>
</feature>
<sequence length="239" mass="26877">MSAFLYGIGLQWKLDFRSKGILLTYYIIPLIFFLFMGGIFTSIDPNAYKTLIQSMTVFGVTMGAIIGTPTSLVEFYNSDIRKAYRVGGVPLWTGAVNNFISGLIHLSIMSIILFFIAQIVFDASVPSNLFRYFVTLELFIITSLSVGVILGLFVKSTSKLTMVSQLVFLPSVMLSGIMFPIDMLPNFMQMIGKVFPATWGYLNLSANQWEMMSMFPFMLTILIALLLCTWRLGRLHTTE</sequence>
<evidence type="ECO:0000259" key="6">
    <source>
        <dbReference type="Pfam" id="PF01061"/>
    </source>
</evidence>
<comment type="caution">
    <text evidence="7">The sequence shown here is derived from an EMBL/GenBank/DDBJ whole genome shotgun (WGS) entry which is preliminary data.</text>
</comment>
<feature type="transmembrane region" description="Helical" evidence="5">
    <location>
        <begin position="55"/>
        <end position="76"/>
    </location>
</feature>
<name>A0ABR5JZU4_9BACI</name>
<evidence type="ECO:0000256" key="2">
    <source>
        <dbReference type="ARBA" id="ARBA00022692"/>
    </source>
</evidence>
<reference evidence="8" key="1">
    <citation type="submission" date="2015-07" db="EMBL/GenBank/DDBJ databases">
        <title>Fjat-14205 dsm 2895.</title>
        <authorList>
            <person name="Liu B."/>
            <person name="Wang J."/>
            <person name="Zhu Y."/>
            <person name="Liu G."/>
            <person name="Chen Q."/>
            <person name="Chen Z."/>
            <person name="Lan J."/>
            <person name="Che J."/>
            <person name="Ge C."/>
            <person name="Shi H."/>
            <person name="Pan Z."/>
            <person name="Liu X."/>
        </authorList>
    </citation>
    <scope>NUCLEOTIDE SEQUENCE [LARGE SCALE GENOMIC DNA]</scope>
    <source>
        <strain evidence="8">DSM 25560</strain>
    </source>
</reference>
<dbReference type="EMBL" id="LGRV01000003">
    <property type="protein sequence ID" value="KOS68180.1"/>
    <property type="molecule type" value="Genomic_DNA"/>
</dbReference>
<dbReference type="Pfam" id="PF01061">
    <property type="entry name" value="ABC2_membrane"/>
    <property type="match status" value="1"/>
</dbReference>
<evidence type="ECO:0000256" key="3">
    <source>
        <dbReference type="ARBA" id="ARBA00022989"/>
    </source>
</evidence>
<feature type="transmembrane region" description="Helical" evidence="5">
    <location>
        <begin position="211"/>
        <end position="233"/>
    </location>
</feature>
<comment type="subcellular location">
    <subcellularLocation>
        <location evidence="1">Membrane</location>
        <topology evidence="1">Multi-pass membrane protein</topology>
    </subcellularLocation>
</comment>
<evidence type="ECO:0000256" key="4">
    <source>
        <dbReference type="ARBA" id="ARBA00023136"/>
    </source>
</evidence>
<evidence type="ECO:0000313" key="8">
    <source>
        <dbReference type="Proteomes" id="UP000050668"/>
    </source>
</evidence>
<accession>A0ABR5JZU4</accession>
<evidence type="ECO:0000313" key="7">
    <source>
        <dbReference type="EMBL" id="KOS68180.1"/>
    </source>
</evidence>
<dbReference type="PANTHER" id="PTHR43027">
    <property type="entry name" value="DOXORUBICIN RESISTANCE ABC TRANSPORTER PERMEASE PROTEIN DRRC-RELATED"/>
    <property type="match status" value="1"/>
</dbReference>
<dbReference type="Proteomes" id="UP000050668">
    <property type="component" value="Unassembled WGS sequence"/>
</dbReference>
<feature type="transmembrane region" description="Helical" evidence="5">
    <location>
        <begin position="21"/>
        <end position="43"/>
    </location>
</feature>
<dbReference type="RefSeq" id="WP_053583000.1">
    <property type="nucleotide sequence ID" value="NZ_LGRV01000003.1"/>
</dbReference>
<keyword evidence="8" id="KW-1185">Reference proteome</keyword>